<evidence type="ECO:0000256" key="1">
    <source>
        <dbReference type="SAM" id="SignalP"/>
    </source>
</evidence>
<dbReference type="Gene3D" id="2.160.20.120">
    <property type="match status" value="1"/>
</dbReference>
<dbReference type="PANTHER" id="PTHR39200:SF1">
    <property type="entry name" value="AUTO-TRANSPORTER ADHESIN HEAD GIN DOMAIN-CONTAINING PROTEIN-RELATED"/>
    <property type="match status" value="1"/>
</dbReference>
<name>A0A0S7WT68_UNCT6</name>
<dbReference type="STRING" id="1703770.AMJ39_04990"/>
<evidence type="ECO:0000313" key="4">
    <source>
        <dbReference type="Proteomes" id="UP000052008"/>
    </source>
</evidence>
<organism evidence="3 4">
    <name type="scientific">candidate division TA06 bacterium DG_24</name>
    <dbReference type="NCBI Taxonomy" id="1703770"/>
    <lineage>
        <taxon>Bacteria</taxon>
        <taxon>Bacteria division TA06</taxon>
    </lineage>
</organism>
<dbReference type="AlphaFoldDB" id="A0A0S7WT68"/>
<protein>
    <recommendedName>
        <fullName evidence="2">Putative auto-transporter adhesin head GIN domain-containing protein</fullName>
    </recommendedName>
</protein>
<accession>A0A0S7WT68</accession>
<evidence type="ECO:0000259" key="2">
    <source>
        <dbReference type="Pfam" id="PF10988"/>
    </source>
</evidence>
<feature type="chain" id="PRO_5006639629" description="Putative auto-transporter adhesin head GIN domain-containing protein" evidence="1">
    <location>
        <begin position="22"/>
        <end position="239"/>
    </location>
</feature>
<feature type="signal peptide" evidence="1">
    <location>
        <begin position="1"/>
        <end position="21"/>
    </location>
</feature>
<dbReference type="Proteomes" id="UP000052008">
    <property type="component" value="Unassembled WGS sequence"/>
</dbReference>
<keyword evidence="1" id="KW-0732">Signal</keyword>
<evidence type="ECO:0000313" key="3">
    <source>
        <dbReference type="EMBL" id="KPJ53362.1"/>
    </source>
</evidence>
<dbReference type="PANTHER" id="PTHR39200">
    <property type="entry name" value="HYPOTHETICAL EXPORTED PROTEIN"/>
    <property type="match status" value="1"/>
</dbReference>
<reference evidence="3 4" key="1">
    <citation type="journal article" date="2015" name="Microbiome">
        <title>Genomic resolution of linkages in carbon, nitrogen, and sulfur cycling among widespread estuary sediment bacteria.</title>
        <authorList>
            <person name="Baker B.J."/>
            <person name="Lazar C.S."/>
            <person name="Teske A.P."/>
            <person name="Dick G.J."/>
        </authorList>
    </citation>
    <scope>NUCLEOTIDE SEQUENCE [LARGE SCALE GENOMIC DNA]</scope>
    <source>
        <strain evidence="3">DG_24</strain>
    </source>
</reference>
<dbReference type="InterPro" id="IPR021255">
    <property type="entry name" value="DUF2807"/>
</dbReference>
<feature type="domain" description="Putative auto-transporter adhesin head GIN" evidence="2">
    <location>
        <begin position="37"/>
        <end position="222"/>
    </location>
</feature>
<proteinExistence type="predicted"/>
<sequence>MTHRLLLTCTLTLMLMTGAVAAEGSGNIITESREVADFNCISLSGTGRVIIDQGEEESLTIVAEDNIMPYVEVEVRDRTLHLGFHPDKSPTDTRSTKPVTFKVGMREILGLAVSGPGRIHAPAITTEALDAAVSGPGKIAISSCTANRLAVDISGSGCVAVAGETPIETVNISGSGRYVAPELESETTTVVVTGTGCATVCTHDNLTATVTGTGEVAYYGSPIVAQVMEGSGRLTQLGR</sequence>
<comment type="caution">
    <text evidence="3">The sequence shown here is derived from an EMBL/GenBank/DDBJ whole genome shotgun (WGS) entry which is preliminary data.</text>
</comment>
<dbReference type="EMBL" id="LIZS01000021">
    <property type="protein sequence ID" value="KPJ53362.1"/>
    <property type="molecule type" value="Genomic_DNA"/>
</dbReference>
<gene>
    <name evidence="3" type="ORF">AMJ39_04990</name>
</gene>
<dbReference type="Pfam" id="PF10988">
    <property type="entry name" value="DUF2807"/>
    <property type="match status" value="1"/>
</dbReference>